<name>A0AAD7K3V8_9AGAR</name>
<keyword evidence="3" id="KW-1185">Reference proteome</keyword>
<sequence length="472" mass="54691">MELKARLLNLIHFVLGLPALRRVGSMHHGRSTPWDFMHLSFENNAPNLYKLWSGKYKSLDVGLEEYEIPEDVWVQIWQETAEAVHHLPADFVRALGNGPTYFTAEAWCFWIVYLAPVLLEGRFSDPKYHSHLCQYSDIVKRCIGFVITYDQIDELQDRIIDWVRKYEEYYYQYDEERLSACPLTIHGLLHVADDIRFCGPSWTTWTFWVERYCGFLQAGIRSKRFPWANMNNRILRHAYLEQLGARYDLEDELSTVSSRKKGELSRFEYIYPDSPYKRQHLPDASTLKRIAGYFAAVLRKKVKNDKAQLPTVFQSWGKVRIVDGDSIRCMSAYGDGTNPARNNSFIRYELQVPDPEHDDGWRAEIFYGSLEEILVCDLPQDGFWGTMSGTKRLLAVITPCKTSGKDAAKEITSYTQTLKPIVTDIRTIVAVVGRVQTRKRWVIRDRTGGLINPKFLVDDEDEADDTHEATES</sequence>
<accession>A0AAD7K3V8</accession>
<gene>
    <name evidence="2" type="ORF">DFH07DRAFT_911583</name>
</gene>
<evidence type="ECO:0000313" key="2">
    <source>
        <dbReference type="EMBL" id="KAJ7777637.1"/>
    </source>
</evidence>
<proteinExistence type="predicted"/>
<feature type="signal peptide" evidence="1">
    <location>
        <begin position="1"/>
        <end position="16"/>
    </location>
</feature>
<feature type="chain" id="PRO_5042188829" evidence="1">
    <location>
        <begin position="17"/>
        <end position="472"/>
    </location>
</feature>
<dbReference type="PANTHER" id="PTHR46579">
    <property type="entry name" value="F5/8 TYPE C DOMAIN-CONTAINING PROTEIN-RELATED"/>
    <property type="match status" value="1"/>
</dbReference>
<organism evidence="2 3">
    <name type="scientific">Mycena maculata</name>
    <dbReference type="NCBI Taxonomy" id="230809"/>
    <lineage>
        <taxon>Eukaryota</taxon>
        <taxon>Fungi</taxon>
        <taxon>Dikarya</taxon>
        <taxon>Basidiomycota</taxon>
        <taxon>Agaricomycotina</taxon>
        <taxon>Agaricomycetes</taxon>
        <taxon>Agaricomycetidae</taxon>
        <taxon>Agaricales</taxon>
        <taxon>Marasmiineae</taxon>
        <taxon>Mycenaceae</taxon>
        <taxon>Mycena</taxon>
    </lineage>
</organism>
<evidence type="ECO:0000256" key="1">
    <source>
        <dbReference type="SAM" id="SignalP"/>
    </source>
</evidence>
<protein>
    <submittedName>
        <fullName evidence="2">Uncharacterized protein</fullName>
    </submittedName>
</protein>
<dbReference type="AlphaFoldDB" id="A0AAD7K3V8"/>
<keyword evidence="1" id="KW-0732">Signal</keyword>
<dbReference type="Proteomes" id="UP001215280">
    <property type="component" value="Unassembled WGS sequence"/>
</dbReference>
<dbReference type="PANTHER" id="PTHR46579:SF1">
    <property type="entry name" value="F5_8 TYPE C DOMAIN-CONTAINING PROTEIN"/>
    <property type="match status" value="1"/>
</dbReference>
<reference evidence="2" key="1">
    <citation type="submission" date="2023-03" db="EMBL/GenBank/DDBJ databases">
        <title>Massive genome expansion in bonnet fungi (Mycena s.s.) driven by repeated elements and novel gene families across ecological guilds.</title>
        <authorList>
            <consortium name="Lawrence Berkeley National Laboratory"/>
            <person name="Harder C.B."/>
            <person name="Miyauchi S."/>
            <person name="Viragh M."/>
            <person name="Kuo A."/>
            <person name="Thoen E."/>
            <person name="Andreopoulos B."/>
            <person name="Lu D."/>
            <person name="Skrede I."/>
            <person name="Drula E."/>
            <person name="Henrissat B."/>
            <person name="Morin E."/>
            <person name="Kohler A."/>
            <person name="Barry K."/>
            <person name="LaButti K."/>
            <person name="Morin E."/>
            <person name="Salamov A."/>
            <person name="Lipzen A."/>
            <person name="Mereny Z."/>
            <person name="Hegedus B."/>
            <person name="Baldrian P."/>
            <person name="Stursova M."/>
            <person name="Weitz H."/>
            <person name="Taylor A."/>
            <person name="Grigoriev I.V."/>
            <person name="Nagy L.G."/>
            <person name="Martin F."/>
            <person name="Kauserud H."/>
        </authorList>
    </citation>
    <scope>NUCLEOTIDE SEQUENCE</scope>
    <source>
        <strain evidence="2">CBHHK188m</strain>
    </source>
</reference>
<evidence type="ECO:0000313" key="3">
    <source>
        <dbReference type="Proteomes" id="UP001215280"/>
    </source>
</evidence>
<comment type="caution">
    <text evidence="2">The sequence shown here is derived from an EMBL/GenBank/DDBJ whole genome shotgun (WGS) entry which is preliminary data.</text>
</comment>
<dbReference type="EMBL" id="JARJLG010000010">
    <property type="protein sequence ID" value="KAJ7777637.1"/>
    <property type="molecule type" value="Genomic_DNA"/>
</dbReference>